<keyword evidence="2" id="KW-0812">Transmembrane</keyword>
<keyword evidence="2" id="KW-0472">Membrane</keyword>
<protein>
    <submittedName>
        <fullName evidence="3">Uncharacterized protein</fullName>
    </submittedName>
</protein>
<dbReference type="EMBL" id="JAUKUD010000001">
    <property type="protein sequence ID" value="KAK0753093.1"/>
    <property type="molecule type" value="Genomic_DNA"/>
</dbReference>
<feature type="region of interest" description="Disordered" evidence="1">
    <location>
        <begin position="67"/>
        <end position="102"/>
    </location>
</feature>
<evidence type="ECO:0000256" key="1">
    <source>
        <dbReference type="SAM" id="MobiDB-lite"/>
    </source>
</evidence>
<proteinExistence type="predicted"/>
<sequence length="102" mass="11755">MERTEHAAAYLYVSLHSSLVTLSLSLEHMSSRAHSIAWYFFLIFWAGREFLFFFFHMLVRPFNTLGGRSARQRSKGERKLHKPGRRDAGRARGGVGGRRQAD</sequence>
<organism evidence="3 4">
    <name type="scientific">Schizothecium vesticola</name>
    <dbReference type="NCBI Taxonomy" id="314040"/>
    <lineage>
        <taxon>Eukaryota</taxon>
        <taxon>Fungi</taxon>
        <taxon>Dikarya</taxon>
        <taxon>Ascomycota</taxon>
        <taxon>Pezizomycotina</taxon>
        <taxon>Sordariomycetes</taxon>
        <taxon>Sordariomycetidae</taxon>
        <taxon>Sordariales</taxon>
        <taxon>Schizotheciaceae</taxon>
        <taxon>Schizothecium</taxon>
    </lineage>
</organism>
<feature type="compositionally biased region" description="Gly residues" evidence="1">
    <location>
        <begin position="91"/>
        <end position="102"/>
    </location>
</feature>
<keyword evidence="2" id="KW-1133">Transmembrane helix</keyword>
<reference evidence="3" key="1">
    <citation type="submission" date="2023-06" db="EMBL/GenBank/DDBJ databases">
        <title>Genome-scale phylogeny and comparative genomics of the fungal order Sordariales.</title>
        <authorList>
            <consortium name="Lawrence Berkeley National Laboratory"/>
            <person name="Hensen N."/>
            <person name="Bonometti L."/>
            <person name="Westerberg I."/>
            <person name="Brannstrom I.O."/>
            <person name="Guillou S."/>
            <person name="Cros-Aarteil S."/>
            <person name="Calhoun S."/>
            <person name="Haridas S."/>
            <person name="Kuo A."/>
            <person name="Mondo S."/>
            <person name="Pangilinan J."/>
            <person name="Riley R."/>
            <person name="LaButti K."/>
            <person name="Andreopoulos B."/>
            <person name="Lipzen A."/>
            <person name="Chen C."/>
            <person name="Yanf M."/>
            <person name="Daum C."/>
            <person name="Ng V."/>
            <person name="Clum A."/>
            <person name="Steindorff A."/>
            <person name="Ohm R."/>
            <person name="Martin F."/>
            <person name="Silar P."/>
            <person name="Natvig D."/>
            <person name="Lalanne C."/>
            <person name="Gautier V."/>
            <person name="Ament-velasquez S.L."/>
            <person name="Kruys A."/>
            <person name="Hutchinson M.I."/>
            <person name="Powell A.J."/>
            <person name="Barry K."/>
            <person name="Miller A.N."/>
            <person name="Grigoriev I.V."/>
            <person name="Debuchy R."/>
            <person name="Gladieux P."/>
            <person name="Thoren M.H."/>
            <person name="Johannesson H."/>
        </authorList>
    </citation>
    <scope>NUCLEOTIDE SEQUENCE</scope>
    <source>
        <strain evidence="3">SMH3187-1</strain>
    </source>
</reference>
<feature type="compositionally biased region" description="Basic residues" evidence="1">
    <location>
        <begin position="70"/>
        <end position="84"/>
    </location>
</feature>
<evidence type="ECO:0000256" key="2">
    <source>
        <dbReference type="SAM" id="Phobius"/>
    </source>
</evidence>
<dbReference type="AlphaFoldDB" id="A0AA40F8C3"/>
<keyword evidence="4" id="KW-1185">Reference proteome</keyword>
<feature type="transmembrane region" description="Helical" evidence="2">
    <location>
        <begin position="38"/>
        <end position="59"/>
    </location>
</feature>
<comment type="caution">
    <text evidence="3">The sequence shown here is derived from an EMBL/GenBank/DDBJ whole genome shotgun (WGS) entry which is preliminary data.</text>
</comment>
<evidence type="ECO:0000313" key="4">
    <source>
        <dbReference type="Proteomes" id="UP001172155"/>
    </source>
</evidence>
<evidence type="ECO:0000313" key="3">
    <source>
        <dbReference type="EMBL" id="KAK0753093.1"/>
    </source>
</evidence>
<dbReference type="Proteomes" id="UP001172155">
    <property type="component" value="Unassembled WGS sequence"/>
</dbReference>
<name>A0AA40F8C3_9PEZI</name>
<gene>
    <name evidence="3" type="ORF">B0T18DRAFT_395970</name>
</gene>
<feature type="transmembrane region" description="Helical" evidence="2">
    <location>
        <begin position="7"/>
        <end position="26"/>
    </location>
</feature>
<accession>A0AA40F8C3</accession>